<name>A0A3G9JK86_9FIRM</name>
<comment type="catalytic activity">
    <reaction evidence="6">
        <text>pseudouridine(1915) in 23S rRNA + S-adenosyl-L-methionine = N(3)-methylpseudouridine(1915) in 23S rRNA + S-adenosyl-L-homocysteine + H(+)</text>
        <dbReference type="Rhea" id="RHEA:42752"/>
        <dbReference type="Rhea" id="RHEA-COMP:10221"/>
        <dbReference type="Rhea" id="RHEA-COMP:10222"/>
        <dbReference type="ChEBI" id="CHEBI:15378"/>
        <dbReference type="ChEBI" id="CHEBI:57856"/>
        <dbReference type="ChEBI" id="CHEBI:59789"/>
        <dbReference type="ChEBI" id="CHEBI:65314"/>
        <dbReference type="ChEBI" id="CHEBI:74486"/>
        <dbReference type="EC" id="2.1.1.177"/>
    </reaction>
</comment>
<dbReference type="AlphaFoldDB" id="A0A3G9JK86"/>
<dbReference type="InterPro" id="IPR029026">
    <property type="entry name" value="tRNA_m1G_MTases_N"/>
</dbReference>
<dbReference type="InterPro" id="IPR029028">
    <property type="entry name" value="Alpha/beta_knot_MTases"/>
</dbReference>
<evidence type="ECO:0000256" key="4">
    <source>
        <dbReference type="ARBA" id="ARBA00022691"/>
    </source>
</evidence>
<dbReference type="Pfam" id="PF02590">
    <property type="entry name" value="SPOUT_MTase"/>
    <property type="match status" value="1"/>
</dbReference>
<dbReference type="CDD" id="cd18081">
    <property type="entry name" value="RlmH-like"/>
    <property type="match status" value="1"/>
</dbReference>
<keyword evidence="8" id="KW-1185">Reference proteome</keyword>
<dbReference type="GO" id="GO:0005737">
    <property type="term" value="C:cytoplasm"/>
    <property type="evidence" value="ECO:0007669"/>
    <property type="project" value="UniProtKB-SubCell"/>
</dbReference>
<dbReference type="EMBL" id="AP019309">
    <property type="protein sequence ID" value="BBH25413.1"/>
    <property type="molecule type" value="Genomic_DNA"/>
</dbReference>
<sequence>MKIKIIGVGKLKEKYLKEGTEEYIKRISAYADVEVIEVEDEPIPKNPSLAQEVMVKAKEGRRVLDKVKQSDYMILLDVAGTELDSVDLSKYIEKQMLDGHSTIAFVLGGSLGNSEDVLERADYRLSMSRMTMPHQLARLVLLEQIYRSFKIMKGETYHK</sequence>
<evidence type="ECO:0000313" key="7">
    <source>
        <dbReference type="EMBL" id="BBH25413.1"/>
    </source>
</evidence>
<evidence type="ECO:0000256" key="2">
    <source>
        <dbReference type="ARBA" id="ARBA00022603"/>
    </source>
</evidence>
<evidence type="ECO:0000256" key="1">
    <source>
        <dbReference type="ARBA" id="ARBA00022552"/>
    </source>
</evidence>
<evidence type="ECO:0000256" key="6">
    <source>
        <dbReference type="HAMAP-Rule" id="MF_00658"/>
    </source>
</evidence>
<dbReference type="Proteomes" id="UP000268059">
    <property type="component" value="Chromosome"/>
</dbReference>
<dbReference type="InterPro" id="IPR003742">
    <property type="entry name" value="RlmH-like"/>
</dbReference>
<reference evidence="7 8" key="1">
    <citation type="submission" date="2018-11" db="EMBL/GenBank/DDBJ databases">
        <title>Novel Erysipelotrichaceae bacterium isolated from small intestine of a swine.</title>
        <authorList>
            <person name="Kim J.S."/>
            <person name="Choe H."/>
            <person name="Lee Y.R."/>
            <person name="Kim K.M."/>
            <person name="Park D.S."/>
        </authorList>
    </citation>
    <scope>NUCLEOTIDE SEQUENCE [LARGE SCALE GENOMIC DNA]</scope>
    <source>
        <strain evidence="7 8">SG0102</strain>
    </source>
</reference>
<keyword evidence="2 6" id="KW-0489">Methyltransferase</keyword>
<dbReference type="OrthoDB" id="9806643at2"/>
<feature type="binding site" evidence="6">
    <location>
        <begin position="127"/>
        <end position="132"/>
    </location>
    <ligand>
        <name>S-adenosyl-L-methionine</name>
        <dbReference type="ChEBI" id="CHEBI:59789"/>
    </ligand>
</feature>
<feature type="binding site" evidence="6">
    <location>
        <position position="76"/>
    </location>
    <ligand>
        <name>S-adenosyl-L-methionine</name>
        <dbReference type="ChEBI" id="CHEBI:59789"/>
    </ligand>
</feature>
<keyword evidence="6" id="KW-0963">Cytoplasm</keyword>
<dbReference type="PIRSF" id="PIRSF004505">
    <property type="entry name" value="MT_bac"/>
    <property type="match status" value="1"/>
</dbReference>
<comment type="similarity">
    <text evidence="5 6">Belongs to the RNA methyltransferase RlmH family.</text>
</comment>
<feature type="binding site" evidence="6">
    <location>
        <position position="108"/>
    </location>
    <ligand>
        <name>S-adenosyl-L-methionine</name>
        <dbReference type="ChEBI" id="CHEBI:59789"/>
    </ligand>
</feature>
<dbReference type="FunCoup" id="A0A3G9JK86">
    <property type="interactions" value="169"/>
</dbReference>
<dbReference type="RefSeq" id="WP_125118363.1">
    <property type="nucleotide sequence ID" value="NZ_AP019309.1"/>
</dbReference>
<keyword evidence="3 6" id="KW-0808">Transferase</keyword>
<comment type="function">
    <text evidence="6">Specifically methylates the pseudouridine at position 1915 (m3Psi1915) in 23S rRNA.</text>
</comment>
<evidence type="ECO:0000256" key="3">
    <source>
        <dbReference type="ARBA" id="ARBA00022679"/>
    </source>
</evidence>
<comment type="subunit">
    <text evidence="6">Homodimer.</text>
</comment>
<keyword evidence="4 6" id="KW-0949">S-adenosyl-L-methionine</keyword>
<dbReference type="SUPFAM" id="SSF75217">
    <property type="entry name" value="alpha/beta knot"/>
    <property type="match status" value="1"/>
</dbReference>
<dbReference type="Gene3D" id="3.40.1280.10">
    <property type="match status" value="1"/>
</dbReference>
<comment type="subcellular location">
    <subcellularLocation>
        <location evidence="6">Cytoplasm</location>
    </subcellularLocation>
</comment>
<dbReference type="PANTHER" id="PTHR33603:SF1">
    <property type="entry name" value="RIBOSOMAL RNA LARGE SUBUNIT METHYLTRANSFERASE H"/>
    <property type="match status" value="1"/>
</dbReference>
<dbReference type="PANTHER" id="PTHR33603">
    <property type="entry name" value="METHYLTRANSFERASE"/>
    <property type="match status" value="1"/>
</dbReference>
<organism evidence="7 8">
    <name type="scientific">Intestinibaculum porci</name>
    <dbReference type="NCBI Taxonomy" id="2487118"/>
    <lineage>
        <taxon>Bacteria</taxon>
        <taxon>Bacillati</taxon>
        <taxon>Bacillota</taxon>
        <taxon>Erysipelotrichia</taxon>
        <taxon>Erysipelotrichales</taxon>
        <taxon>Erysipelotrichaceae</taxon>
        <taxon>Intestinibaculum</taxon>
    </lineage>
</organism>
<dbReference type="NCBIfam" id="NF000985">
    <property type="entry name" value="PRK00103.1-3"/>
    <property type="match status" value="1"/>
</dbReference>
<dbReference type="GO" id="GO:0070038">
    <property type="term" value="F:rRNA (pseudouridine-N3-)-methyltransferase activity"/>
    <property type="evidence" value="ECO:0007669"/>
    <property type="project" value="UniProtKB-UniRule"/>
</dbReference>
<dbReference type="KEGG" id="ebm:SG0102_03470"/>
<dbReference type="EC" id="2.1.1.177" evidence="6"/>
<keyword evidence="1 6" id="KW-0698">rRNA processing</keyword>
<proteinExistence type="inferred from homology"/>
<evidence type="ECO:0000313" key="8">
    <source>
        <dbReference type="Proteomes" id="UP000268059"/>
    </source>
</evidence>
<protein>
    <recommendedName>
        <fullName evidence="6">Ribosomal RNA large subunit methyltransferase H</fullName>
        <ecNumber evidence="6">2.1.1.177</ecNumber>
    </recommendedName>
    <alternativeName>
        <fullName evidence="6">23S rRNA (pseudouridine1915-N3)-methyltransferase</fullName>
    </alternativeName>
    <alternativeName>
        <fullName evidence="6">23S rRNA m3Psi1915 methyltransferase</fullName>
    </alternativeName>
    <alternativeName>
        <fullName evidence="6">rRNA (pseudouridine-N3-)-methyltransferase RlmH</fullName>
    </alternativeName>
</protein>
<accession>A0A3G9JK86</accession>
<evidence type="ECO:0000256" key="5">
    <source>
        <dbReference type="ARBA" id="ARBA00038303"/>
    </source>
</evidence>
<gene>
    <name evidence="6 7" type="primary">rlmH</name>
    <name evidence="7" type="ORF">SG0102_03470</name>
</gene>
<dbReference type="InParanoid" id="A0A3G9JK86"/>
<dbReference type="HAMAP" id="MF_00658">
    <property type="entry name" value="23SrRNA_methyltr_H"/>
    <property type="match status" value="1"/>
</dbReference>